<keyword evidence="4" id="KW-1185">Reference proteome</keyword>
<dbReference type="PANTHER" id="PTHR23257">
    <property type="entry name" value="SERINE-THREONINE PROTEIN KINASE"/>
    <property type="match status" value="1"/>
</dbReference>
<dbReference type="Gene3D" id="1.25.40.10">
    <property type="entry name" value="Tetratricopeptide repeat domain"/>
    <property type="match status" value="1"/>
</dbReference>
<dbReference type="InterPro" id="IPR050167">
    <property type="entry name" value="Ser_Thr_protein_kinase"/>
</dbReference>
<accession>A0ABN7VID5</accession>
<sequence>MRYYLLYGHHGEKNPNQVRKYFREAADESNHAESQCSYAVMQFHCLVILDEIAKNKLRKEIILYFELAANNNDNRNYLRLAANNQNEKYTKSVSKLKGYKRFLHAIDVKNKFKQLRNDFDKCMTDLNFVIDDSNEIDREEESQRVDKSLKEVKESLEQLDDKLDEGFKQADDKLRDDFKHACDKIDAVTQHIDFMQSTKQGDEKNIIDPVDKSTIEIACKHINGQKENEMAILRKLGLSPQILKLYGHSVVNNLQVMILEWVELGNLRELYDKHDVLWTRKIKIAKDILLGLLFLRTVNVFHHDIRDLSVKLGNVGLYGHHTINVQKSRTNIVRWMAPELIKEYSGYVSYENMRGYTFNCEMFSFGMLLWELCYEKVPYAEWNTKQISEHVLSGKRESILKGKFAIPNDCKIQLEFIKIIQDGLKILANKFPILLDVPPLYKNEELDLDGLKSGDSILENDYPEIEEETPKEEIVPVIPLKDVHGNVSNKNTELNNPEAKFWIGYYLLYGHRGEKDPIQARKYFKEAADEHNHSESQCRYAVSLLGDLGKKTDKDAKDKLCKEIIRYFELAANNPKNRIADAMYYLGDIYMGGKLRVKKEEERGLNYLKLVQMLIMKEQLLY</sequence>
<name>A0ABN7VID5_GIGMA</name>
<dbReference type="InterPro" id="IPR006597">
    <property type="entry name" value="Sel1-like"/>
</dbReference>
<keyword evidence="1" id="KW-0175">Coiled coil</keyword>
<dbReference type="Gene3D" id="1.20.930.20">
    <property type="entry name" value="Adaptor protein Cbl, N-terminal domain"/>
    <property type="match status" value="1"/>
</dbReference>
<comment type="caution">
    <text evidence="3">The sequence shown here is derived from an EMBL/GenBank/DDBJ whole genome shotgun (WGS) entry which is preliminary data.</text>
</comment>
<dbReference type="Pfam" id="PF08238">
    <property type="entry name" value="Sel1"/>
    <property type="match status" value="3"/>
</dbReference>
<evidence type="ECO:0000313" key="4">
    <source>
        <dbReference type="Proteomes" id="UP000789901"/>
    </source>
</evidence>
<organism evidence="3 4">
    <name type="scientific">Gigaspora margarita</name>
    <dbReference type="NCBI Taxonomy" id="4874"/>
    <lineage>
        <taxon>Eukaryota</taxon>
        <taxon>Fungi</taxon>
        <taxon>Fungi incertae sedis</taxon>
        <taxon>Mucoromycota</taxon>
        <taxon>Glomeromycotina</taxon>
        <taxon>Glomeromycetes</taxon>
        <taxon>Diversisporales</taxon>
        <taxon>Gigasporaceae</taxon>
        <taxon>Gigaspora</taxon>
    </lineage>
</organism>
<feature type="domain" description="Protein kinase" evidence="2">
    <location>
        <begin position="192"/>
        <end position="441"/>
    </location>
</feature>
<dbReference type="InterPro" id="IPR011009">
    <property type="entry name" value="Kinase-like_dom_sf"/>
</dbReference>
<protein>
    <submittedName>
        <fullName evidence="3">26143_t:CDS:1</fullName>
    </submittedName>
</protein>
<feature type="coiled-coil region" evidence="1">
    <location>
        <begin position="138"/>
        <end position="169"/>
    </location>
</feature>
<dbReference type="InterPro" id="IPR036537">
    <property type="entry name" value="Adaptor_Cbl_N_dom_sf"/>
</dbReference>
<dbReference type="InterPro" id="IPR011990">
    <property type="entry name" value="TPR-like_helical_dom_sf"/>
</dbReference>
<dbReference type="SUPFAM" id="SSF56112">
    <property type="entry name" value="Protein kinase-like (PK-like)"/>
    <property type="match status" value="1"/>
</dbReference>
<dbReference type="InterPro" id="IPR001245">
    <property type="entry name" value="Ser-Thr/Tyr_kinase_cat_dom"/>
</dbReference>
<dbReference type="SUPFAM" id="SSF81901">
    <property type="entry name" value="HCP-like"/>
    <property type="match status" value="1"/>
</dbReference>
<dbReference type="EMBL" id="CAJVQB010015009">
    <property type="protein sequence ID" value="CAG8771954.1"/>
    <property type="molecule type" value="Genomic_DNA"/>
</dbReference>
<proteinExistence type="predicted"/>
<evidence type="ECO:0000313" key="3">
    <source>
        <dbReference type="EMBL" id="CAG8771954.1"/>
    </source>
</evidence>
<dbReference type="Gene3D" id="1.10.510.10">
    <property type="entry name" value="Transferase(Phosphotransferase) domain 1"/>
    <property type="match status" value="1"/>
</dbReference>
<gene>
    <name evidence="3" type="ORF">GMARGA_LOCUS18632</name>
</gene>
<dbReference type="InterPro" id="IPR000719">
    <property type="entry name" value="Prot_kinase_dom"/>
</dbReference>
<dbReference type="InterPro" id="IPR059179">
    <property type="entry name" value="MLKL-like_MCAfunc"/>
</dbReference>
<dbReference type="CDD" id="cd21037">
    <property type="entry name" value="MLKL_NTD"/>
    <property type="match status" value="1"/>
</dbReference>
<dbReference type="Pfam" id="PF07714">
    <property type="entry name" value="PK_Tyr_Ser-Thr"/>
    <property type="match status" value="1"/>
</dbReference>
<dbReference type="PROSITE" id="PS50011">
    <property type="entry name" value="PROTEIN_KINASE_DOM"/>
    <property type="match status" value="1"/>
</dbReference>
<reference evidence="3 4" key="1">
    <citation type="submission" date="2021-06" db="EMBL/GenBank/DDBJ databases">
        <authorList>
            <person name="Kallberg Y."/>
            <person name="Tangrot J."/>
            <person name="Rosling A."/>
        </authorList>
    </citation>
    <scope>NUCLEOTIDE SEQUENCE [LARGE SCALE GENOMIC DNA]</scope>
    <source>
        <strain evidence="3 4">120-4 pot B 10/14</strain>
    </source>
</reference>
<evidence type="ECO:0000259" key="2">
    <source>
        <dbReference type="PROSITE" id="PS50011"/>
    </source>
</evidence>
<evidence type="ECO:0000256" key="1">
    <source>
        <dbReference type="SAM" id="Coils"/>
    </source>
</evidence>
<dbReference type="Proteomes" id="UP000789901">
    <property type="component" value="Unassembled WGS sequence"/>
</dbReference>
<dbReference type="SMART" id="SM00671">
    <property type="entry name" value="SEL1"/>
    <property type="match status" value="2"/>
</dbReference>